<dbReference type="GO" id="GO:0046872">
    <property type="term" value="F:metal ion binding"/>
    <property type="evidence" value="ECO:0007669"/>
    <property type="project" value="UniProtKB-KW"/>
</dbReference>
<name>A0A6J4MD97_9BACT</name>
<dbReference type="PANTHER" id="PTHR43808:SF8">
    <property type="entry name" value="PEPTIDASE M20 DIMERISATION DOMAIN-CONTAINING PROTEIN"/>
    <property type="match status" value="1"/>
</dbReference>
<gene>
    <name evidence="7" type="ORF">AVDCRST_MAG40-3135</name>
</gene>
<proteinExistence type="inferred from homology"/>
<keyword evidence="5" id="KW-0862">Zinc</keyword>
<accession>A0A6J4MD97</accession>
<dbReference type="InterPro" id="IPR011650">
    <property type="entry name" value="Peptidase_M20_dimer"/>
</dbReference>
<dbReference type="Pfam" id="PF01546">
    <property type="entry name" value="Peptidase_M20"/>
    <property type="match status" value="1"/>
</dbReference>
<organism evidence="7">
    <name type="scientific">uncultured Gemmatimonadaceae bacterium</name>
    <dbReference type="NCBI Taxonomy" id="246130"/>
    <lineage>
        <taxon>Bacteria</taxon>
        <taxon>Pseudomonadati</taxon>
        <taxon>Gemmatimonadota</taxon>
        <taxon>Gemmatimonadia</taxon>
        <taxon>Gemmatimonadales</taxon>
        <taxon>Gemmatimonadaceae</taxon>
        <taxon>environmental samples</taxon>
    </lineage>
</organism>
<reference evidence="7" key="1">
    <citation type="submission" date="2020-02" db="EMBL/GenBank/DDBJ databases">
        <authorList>
            <person name="Meier V. D."/>
        </authorList>
    </citation>
    <scope>NUCLEOTIDE SEQUENCE</scope>
    <source>
        <strain evidence="7">AVDCRST_MAG40</strain>
    </source>
</reference>
<evidence type="ECO:0000256" key="1">
    <source>
        <dbReference type="ARBA" id="ARBA00001947"/>
    </source>
</evidence>
<evidence type="ECO:0000313" key="7">
    <source>
        <dbReference type="EMBL" id="CAA9355479.1"/>
    </source>
</evidence>
<keyword evidence="4 7" id="KW-0378">Hydrolase</keyword>
<dbReference type="SUPFAM" id="SSF55031">
    <property type="entry name" value="Bacterial exopeptidase dimerisation domain"/>
    <property type="match status" value="1"/>
</dbReference>
<dbReference type="Pfam" id="PF07687">
    <property type="entry name" value="M20_dimer"/>
    <property type="match status" value="1"/>
</dbReference>
<feature type="domain" description="Peptidase M20 dimerisation" evidence="6">
    <location>
        <begin position="153"/>
        <end position="245"/>
    </location>
</feature>
<dbReference type="EC" id="3.5.1.16" evidence="7"/>
<dbReference type="Gene3D" id="3.40.630.10">
    <property type="entry name" value="Zn peptidases"/>
    <property type="match status" value="1"/>
</dbReference>
<dbReference type="InterPro" id="IPR036264">
    <property type="entry name" value="Bact_exopeptidase_dim_dom"/>
</dbReference>
<dbReference type="AlphaFoldDB" id="A0A6J4MD97"/>
<evidence type="ECO:0000256" key="2">
    <source>
        <dbReference type="ARBA" id="ARBA00006247"/>
    </source>
</evidence>
<dbReference type="InterPro" id="IPR002933">
    <property type="entry name" value="Peptidase_M20"/>
</dbReference>
<dbReference type="Gene3D" id="3.30.70.360">
    <property type="match status" value="1"/>
</dbReference>
<dbReference type="GO" id="GO:0008777">
    <property type="term" value="F:acetylornithine deacetylase activity"/>
    <property type="evidence" value="ECO:0007669"/>
    <property type="project" value="UniProtKB-EC"/>
</dbReference>
<dbReference type="PROSITE" id="PS00759">
    <property type="entry name" value="ARGE_DAPE_CPG2_2"/>
    <property type="match status" value="1"/>
</dbReference>
<dbReference type="InterPro" id="IPR001261">
    <property type="entry name" value="ArgE/DapE_CS"/>
</dbReference>
<comment type="similarity">
    <text evidence="2">Belongs to the peptidase M20A family.</text>
</comment>
<sequence length="331" mass="34996">MTDVVALAAELLSIASPSGAEGPAVDFVSRWLVARGWNVTVQEVAPGRGNVWASRRGGGVTLSTHLDTVPPYVKPELRDGRLYGRGACDAKGIAAAMLAAADGLVREGEERVDLLLLVGEEKNSDGARAANNLAPTSRFLVNGEPTESRLASGAKGSLRVTLRTRGREAHSAYAHLGESAIEPMLALLPTLRDLPLPNDPALGETTVNIGTLRGGTEANIVPGQAEAELMIRLVGDVAPVRAAIERWAAGRAEVEFGSTIPAQRFHTVPGFEVAPVAYTSDIPLLGRWGTPLLFGPGSIHVAHTPDEYVEVAELRASVESYQRLARQLLSA</sequence>
<dbReference type="PANTHER" id="PTHR43808">
    <property type="entry name" value="ACETYLORNITHINE DEACETYLASE"/>
    <property type="match status" value="1"/>
</dbReference>
<evidence type="ECO:0000256" key="4">
    <source>
        <dbReference type="ARBA" id="ARBA00022801"/>
    </source>
</evidence>
<keyword evidence="3" id="KW-0479">Metal-binding</keyword>
<dbReference type="SUPFAM" id="SSF53187">
    <property type="entry name" value="Zn-dependent exopeptidases"/>
    <property type="match status" value="1"/>
</dbReference>
<protein>
    <submittedName>
        <fullName evidence="7">Acetylornithine deacetylase</fullName>
        <ecNumber evidence="7">3.5.1.16</ecNumber>
    </submittedName>
</protein>
<comment type="cofactor">
    <cofactor evidence="1">
        <name>Zn(2+)</name>
        <dbReference type="ChEBI" id="CHEBI:29105"/>
    </cofactor>
</comment>
<evidence type="ECO:0000256" key="5">
    <source>
        <dbReference type="ARBA" id="ARBA00022833"/>
    </source>
</evidence>
<dbReference type="EMBL" id="CADCTX010000861">
    <property type="protein sequence ID" value="CAA9355479.1"/>
    <property type="molecule type" value="Genomic_DNA"/>
</dbReference>
<evidence type="ECO:0000256" key="3">
    <source>
        <dbReference type="ARBA" id="ARBA00022723"/>
    </source>
</evidence>
<evidence type="ECO:0000259" key="6">
    <source>
        <dbReference type="Pfam" id="PF07687"/>
    </source>
</evidence>
<dbReference type="InterPro" id="IPR050072">
    <property type="entry name" value="Peptidase_M20A"/>
</dbReference>